<dbReference type="PANTHER" id="PTHR11895:SF73">
    <property type="entry name" value="AMIDASE FAMILY PROTEIN"/>
    <property type="match status" value="1"/>
</dbReference>
<keyword evidence="2" id="KW-0808">Transferase</keyword>
<organism evidence="2">
    <name type="scientific">hydrothermal vent metagenome</name>
    <dbReference type="NCBI Taxonomy" id="652676"/>
    <lineage>
        <taxon>unclassified sequences</taxon>
        <taxon>metagenomes</taxon>
        <taxon>ecological metagenomes</taxon>
    </lineage>
</organism>
<dbReference type="SUPFAM" id="SSF75304">
    <property type="entry name" value="Amidase signature (AS) enzymes"/>
    <property type="match status" value="1"/>
</dbReference>
<evidence type="ECO:0000313" key="2">
    <source>
        <dbReference type="EMBL" id="VAW02162.1"/>
    </source>
</evidence>
<proteinExistence type="predicted"/>
<dbReference type="PANTHER" id="PTHR11895">
    <property type="entry name" value="TRANSAMIDASE"/>
    <property type="match status" value="1"/>
</dbReference>
<name>A0A3B0SI94_9ZZZZ</name>
<dbReference type="AlphaFoldDB" id="A0A3B0SI94"/>
<evidence type="ECO:0000259" key="1">
    <source>
        <dbReference type="Pfam" id="PF01425"/>
    </source>
</evidence>
<accession>A0A3B0SI94</accession>
<gene>
    <name evidence="2" type="ORF">MNBD_ALPHA06-372</name>
</gene>
<dbReference type="Gene3D" id="3.90.1300.10">
    <property type="entry name" value="Amidase signature (AS) domain"/>
    <property type="match status" value="1"/>
</dbReference>
<dbReference type="InterPro" id="IPR000120">
    <property type="entry name" value="Amidase"/>
</dbReference>
<reference evidence="2" key="1">
    <citation type="submission" date="2018-06" db="EMBL/GenBank/DDBJ databases">
        <authorList>
            <person name="Zhirakovskaya E."/>
        </authorList>
    </citation>
    <scope>NUCLEOTIDE SEQUENCE</scope>
</reference>
<protein>
    <submittedName>
        <fullName evidence="2">Glutamyl-tRNA(Gln) amidotransferase subunit A-like protein</fullName>
    </submittedName>
</protein>
<sequence>MRDKSNLHPTRRNLLAAGALSATLVGSKSVAQEPAVSETGLNPKIIEAAEKMVPITYSDAEREQVLAGFENQLQAVAQVRAQNLPNALAPAQVFEPRLPGKSFAAQQNLQNPASVTRSRPANINKLAFASIGQLGHWMRNDGLSSQKLTGIYLDRITKHAAKLECFVTITAELAMQQAKQADTELANGQDRGALHGMPYGLKDLFDTKDIKTSWGAAPYKDRIAKTDASIVGKLRDAGAVLLGKTTCGAIAYGDVWFGGKTRNPWNLAEGSSGSSAGSAAATSAGLMSFSIGTETLGSIVSPSHRCGTTGLRPTFGRVSRSGAMALCWSLDKVGAICRTAEDTALVLAAINGVDSTDAGSIEMGFAYDHSIRPETMTIGYDPQWFEGDGNREQDRAALRAMLALGVKVKKIRLPELPYGALYPTLVAESAAAFEELTLSGRDDLMVWQGDNAWPNSWRQVRFLSAVDYIQMDRLRRQVMHAMDEVFDGVDALITPNFAANLLTITNYTGHPCLTLRAGFIQSPPRGTGETDPSALATRVPYNVSLIGNLFQEGPLCALGRQLENKLGIYQQTPPGF</sequence>
<dbReference type="GO" id="GO:0016740">
    <property type="term" value="F:transferase activity"/>
    <property type="evidence" value="ECO:0007669"/>
    <property type="project" value="UniProtKB-KW"/>
</dbReference>
<dbReference type="InterPro" id="IPR036928">
    <property type="entry name" value="AS_sf"/>
</dbReference>
<dbReference type="EMBL" id="UOEE01000334">
    <property type="protein sequence ID" value="VAW02162.1"/>
    <property type="molecule type" value="Genomic_DNA"/>
</dbReference>
<dbReference type="Pfam" id="PF01425">
    <property type="entry name" value="Amidase"/>
    <property type="match status" value="1"/>
</dbReference>
<dbReference type="InterPro" id="IPR023631">
    <property type="entry name" value="Amidase_dom"/>
</dbReference>
<dbReference type="GO" id="GO:0050567">
    <property type="term" value="F:glutaminyl-tRNA synthase (glutamine-hydrolyzing) activity"/>
    <property type="evidence" value="ECO:0007669"/>
    <property type="project" value="TreeGrafter"/>
</dbReference>
<feature type="domain" description="Amidase" evidence="1">
    <location>
        <begin position="149"/>
        <end position="506"/>
    </location>
</feature>